<dbReference type="Gene3D" id="1.10.30.50">
    <property type="match status" value="1"/>
</dbReference>
<evidence type="ECO:0000256" key="2">
    <source>
        <dbReference type="ARBA" id="ARBA00022801"/>
    </source>
</evidence>
<dbReference type="Pfam" id="PF07460">
    <property type="entry name" value="NUMOD3"/>
    <property type="match status" value="3"/>
</dbReference>
<evidence type="ECO:0000256" key="1">
    <source>
        <dbReference type="ARBA" id="ARBA00022722"/>
    </source>
</evidence>
<feature type="region of interest" description="Disordered" evidence="3">
    <location>
        <begin position="48"/>
        <end position="93"/>
    </location>
</feature>
<dbReference type="PANTHER" id="PTHR41286:SF1">
    <property type="entry name" value="HNH NUCLEASE YAJD-RELATED"/>
    <property type="match status" value="1"/>
</dbReference>
<evidence type="ECO:0000313" key="6">
    <source>
        <dbReference type="Proteomes" id="UP000830434"/>
    </source>
</evidence>
<reference evidence="5" key="1">
    <citation type="submission" date="2022-04" db="EMBL/GenBank/DDBJ databases">
        <title>Diverse halophilic archaea isolated from saline environments.</title>
        <authorList>
            <person name="Cui H.-L."/>
        </authorList>
    </citation>
    <scope>NUCLEOTIDE SEQUENCE</scope>
    <source>
        <strain evidence="5">XZYJT40</strain>
    </source>
</reference>
<dbReference type="GO" id="GO:0005829">
    <property type="term" value="C:cytosol"/>
    <property type="evidence" value="ECO:0007669"/>
    <property type="project" value="TreeGrafter"/>
</dbReference>
<evidence type="ECO:0000259" key="4">
    <source>
        <dbReference type="PROSITE" id="PS50943"/>
    </source>
</evidence>
<dbReference type="SUPFAM" id="SSF64496">
    <property type="entry name" value="DNA-binding domain of intron-encoded endonucleases"/>
    <property type="match status" value="1"/>
</dbReference>
<evidence type="ECO:0000256" key="3">
    <source>
        <dbReference type="SAM" id="MobiDB-lite"/>
    </source>
</evidence>
<dbReference type="GO" id="GO:0003677">
    <property type="term" value="F:DNA binding"/>
    <property type="evidence" value="ECO:0007669"/>
    <property type="project" value="UniProtKB-KW"/>
</dbReference>
<dbReference type="InterPro" id="IPR001387">
    <property type="entry name" value="Cro/C1-type_HTH"/>
</dbReference>
<feature type="region of interest" description="Disordered" evidence="3">
    <location>
        <begin position="107"/>
        <end position="134"/>
    </location>
</feature>
<dbReference type="CDD" id="cd00085">
    <property type="entry name" value="HNHc"/>
    <property type="match status" value="1"/>
</dbReference>
<dbReference type="Pfam" id="PF01844">
    <property type="entry name" value="HNH"/>
    <property type="match status" value="1"/>
</dbReference>
<protein>
    <submittedName>
        <fullName evidence="5">NUMOD3 domain-containing DNA-binding protein</fullName>
    </submittedName>
</protein>
<proteinExistence type="predicted"/>
<dbReference type="InterPro" id="IPR003611">
    <property type="entry name" value="NUMOD3"/>
</dbReference>
<dbReference type="Gene3D" id="1.10.10.60">
    <property type="entry name" value="Homeodomain-like"/>
    <property type="match status" value="1"/>
</dbReference>
<dbReference type="GO" id="GO:0008270">
    <property type="term" value="F:zinc ion binding"/>
    <property type="evidence" value="ECO:0007669"/>
    <property type="project" value="InterPro"/>
</dbReference>
<feature type="domain" description="HTH cro/C1-type" evidence="4">
    <location>
        <begin position="10"/>
        <end position="38"/>
    </location>
</feature>
<evidence type="ECO:0000313" key="5">
    <source>
        <dbReference type="EMBL" id="UPW00564.1"/>
    </source>
</evidence>
<name>A0A8U0IK02_9EURY</name>
<dbReference type="PROSITE" id="PS50943">
    <property type="entry name" value="HTH_CROC1"/>
    <property type="match status" value="1"/>
</dbReference>
<sequence length="226" mass="26300">MKRYQSGHWLKVKYRDEGLTQKEIADECGVSPSTIRKYMKKFDIPTREMRGENHPMHGRERTEEEKRKISESLEGRSLSEETRRRMSKSREGNEIPDAVRERIATSLEGITRSKETRQKMSKSTAGEDNPNWRGGYSKRYGSGWSVAREAVRERDEVCQHCGHDGTRRRLEVHHIVPVRVFRDVERLEVEDAHAVENLVLLCKRCHGKADHGKIEFDAPIELLFEA</sequence>
<dbReference type="InterPro" id="IPR002711">
    <property type="entry name" value="HNH"/>
</dbReference>
<dbReference type="AlphaFoldDB" id="A0A8U0IK02"/>
<gene>
    <name evidence="5" type="ORF">M0R88_00320</name>
</gene>
<dbReference type="SMART" id="SM00496">
    <property type="entry name" value="IENR2"/>
    <property type="match status" value="3"/>
</dbReference>
<dbReference type="CDD" id="cd00093">
    <property type="entry name" value="HTH_XRE"/>
    <property type="match status" value="1"/>
</dbReference>
<dbReference type="SMART" id="SM00507">
    <property type="entry name" value="HNHc"/>
    <property type="match status" value="1"/>
</dbReference>
<dbReference type="Pfam" id="PF13412">
    <property type="entry name" value="HTH_24"/>
    <property type="match status" value="1"/>
</dbReference>
<dbReference type="GO" id="GO:0004519">
    <property type="term" value="F:endonuclease activity"/>
    <property type="evidence" value="ECO:0007669"/>
    <property type="project" value="InterPro"/>
</dbReference>
<keyword evidence="2" id="KW-0378">Hydrolase</keyword>
<dbReference type="InterPro" id="IPR003615">
    <property type="entry name" value="HNH_nuc"/>
</dbReference>
<dbReference type="EMBL" id="CP096658">
    <property type="protein sequence ID" value="UPW00564.1"/>
    <property type="molecule type" value="Genomic_DNA"/>
</dbReference>
<organism evidence="5 6">
    <name type="scientific">Halorussus gelatinilyticus</name>
    <dbReference type="NCBI Taxonomy" id="2937524"/>
    <lineage>
        <taxon>Archaea</taxon>
        <taxon>Methanobacteriati</taxon>
        <taxon>Methanobacteriota</taxon>
        <taxon>Stenosarchaea group</taxon>
        <taxon>Halobacteria</taxon>
        <taxon>Halobacteriales</taxon>
        <taxon>Haladaptataceae</taxon>
        <taxon>Halorussus</taxon>
    </lineage>
</organism>
<dbReference type="InterPro" id="IPR010982">
    <property type="entry name" value="Lambda_DNA-bd_dom_sf"/>
</dbReference>
<keyword evidence="5" id="KW-0238">DNA-binding</keyword>
<keyword evidence="1" id="KW-0540">Nuclease</keyword>
<dbReference type="GeneID" id="72188253"/>
<keyword evidence="6" id="KW-1185">Reference proteome</keyword>
<dbReference type="Proteomes" id="UP000830434">
    <property type="component" value="Chromosome"/>
</dbReference>
<dbReference type="SUPFAM" id="SSF47413">
    <property type="entry name" value="lambda repressor-like DNA-binding domains"/>
    <property type="match status" value="1"/>
</dbReference>
<dbReference type="GO" id="GO:0016787">
    <property type="term" value="F:hydrolase activity"/>
    <property type="evidence" value="ECO:0007669"/>
    <property type="project" value="UniProtKB-KW"/>
</dbReference>
<dbReference type="PANTHER" id="PTHR41286">
    <property type="entry name" value="HNH NUCLEASE YAJD-RELATED"/>
    <property type="match status" value="1"/>
</dbReference>
<accession>A0A8U0IK02</accession>
<dbReference type="RefSeq" id="WP_248654975.1">
    <property type="nucleotide sequence ID" value="NZ_CP096658.1"/>
</dbReference>
<dbReference type="KEGG" id="haxz:M0R88_00320"/>